<feature type="non-terminal residue" evidence="1">
    <location>
        <position position="118"/>
    </location>
</feature>
<dbReference type="Proteomes" id="UP000663851">
    <property type="component" value="Unassembled WGS sequence"/>
</dbReference>
<accession>A0A821D0P3</accession>
<organism evidence="1 2">
    <name type="scientific">Rotaria socialis</name>
    <dbReference type="NCBI Taxonomy" id="392032"/>
    <lineage>
        <taxon>Eukaryota</taxon>
        <taxon>Metazoa</taxon>
        <taxon>Spiralia</taxon>
        <taxon>Gnathifera</taxon>
        <taxon>Rotifera</taxon>
        <taxon>Eurotatoria</taxon>
        <taxon>Bdelloidea</taxon>
        <taxon>Philodinida</taxon>
        <taxon>Philodinidae</taxon>
        <taxon>Rotaria</taxon>
    </lineage>
</organism>
<dbReference type="AlphaFoldDB" id="A0A821D0P3"/>
<proteinExistence type="predicted"/>
<evidence type="ECO:0000313" key="2">
    <source>
        <dbReference type="Proteomes" id="UP000663851"/>
    </source>
</evidence>
<reference evidence="1" key="1">
    <citation type="submission" date="2021-02" db="EMBL/GenBank/DDBJ databases">
        <authorList>
            <person name="Nowell W R."/>
        </authorList>
    </citation>
    <scope>NUCLEOTIDE SEQUENCE</scope>
</reference>
<name>A0A821D0P3_9BILA</name>
<comment type="caution">
    <text evidence="1">The sequence shown here is derived from an EMBL/GenBank/DDBJ whole genome shotgun (WGS) entry which is preliminary data.</text>
</comment>
<feature type="non-terminal residue" evidence="1">
    <location>
        <position position="1"/>
    </location>
</feature>
<sequence>NPFNDQEHENLCKGPNYIRMNQSAVVSYKKRKQLTKKEHDKIIKQLKDYLAIYHRVDRTLPIYDIFSENLQQRLDLRYMAPLSMSSRIRAQREKNIVRSIHRKLKKYKHLVRVTDKSG</sequence>
<dbReference type="EMBL" id="CAJOBO010013306">
    <property type="protein sequence ID" value="CAF4614187.1"/>
    <property type="molecule type" value="Genomic_DNA"/>
</dbReference>
<evidence type="ECO:0000313" key="1">
    <source>
        <dbReference type="EMBL" id="CAF4614187.1"/>
    </source>
</evidence>
<gene>
    <name evidence="1" type="ORF">HFQ381_LOCUS34115</name>
</gene>
<protein>
    <submittedName>
        <fullName evidence="1">Uncharacterized protein</fullName>
    </submittedName>
</protein>